<dbReference type="HAMAP" id="MF_01877">
    <property type="entry name" value="16SrRNA_methyltr_I"/>
    <property type="match status" value="1"/>
</dbReference>
<feature type="domain" description="Tetrapyrrole methylase" evidence="7">
    <location>
        <begin position="22"/>
        <end position="223"/>
    </location>
</feature>
<evidence type="ECO:0000256" key="6">
    <source>
        <dbReference type="HAMAP-Rule" id="MF_01877"/>
    </source>
</evidence>
<keyword evidence="1 6" id="KW-0963">Cytoplasm</keyword>
<dbReference type="EC" id="2.1.1.198" evidence="6"/>
<comment type="similarity">
    <text evidence="6">Belongs to the methyltransferase superfamily. RsmI family.</text>
</comment>
<keyword evidence="2 6" id="KW-0698">rRNA processing</keyword>
<dbReference type="Pfam" id="PF00590">
    <property type="entry name" value="TP_methylase"/>
    <property type="match status" value="1"/>
</dbReference>
<dbReference type="InterPro" id="IPR014776">
    <property type="entry name" value="4pyrrole_Mease_sub2"/>
</dbReference>
<keyword evidence="3 6" id="KW-0489">Methyltransferase</keyword>
<dbReference type="AlphaFoldDB" id="A0A6B8VYX1"/>
<dbReference type="PANTHER" id="PTHR46111">
    <property type="entry name" value="RIBOSOMAL RNA SMALL SUBUNIT METHYLTRANSFERASE I"/>
    <property type="match status" value="1"/>
</dbReference>
<keyword evidence="5 6" id="KW-0949">S-adenosyl-L-methionine</keyword>
<comment type="catalytic activity">
    <reaction evidence="6">
        <text>cytidine(1402) in 16S rRNA + S-adenosyl-L-methionine = 2'-O-methylcytidine(1402) in 16S rRNA + S-adenosyl-L-homocysteine + H(+)</text>
        <dbReference type="Rhea" id="RHEA:42924"/>
        <dbReference type="Rhea" id="RHEA-COMP:10285"/>
        <dbReference type="Rhea" id="RHEA-COMP:10286"/>
        <dbReference type="ChEBI" id="CHEBI:15378"/>
        <dbReference type="ChEBI" id="CHEBI:57856"/>
        <dbReference type="ChEBI" id="CHEBI:59789"/>
        <dbReference type="ChEBI" id="CHEBI:74495"/>
        <dbReference type="ChEBI" id="CHEBI:82748"/>
        <dbReference type="EC" id="2.1.1.198"/>
    </reaction>
</comment>
<evidence type="ECO:0000256" key="2">
    <source>
        <dbReference type="ARBA" id="ARBA00022552"/>
    </source>
</evidence>
<sequence>MCTDFVQCLEVMEALTDLPRGVIIAATPLGNPHDASPRLVHALENADVIAAEDTRRTRNLAAALGVEIRGQVVSNFDHNEQGRVTQLIEAAQSGSVLVVTDAGMPSVSDPGFPLVEAAHDAGVPVTCFPGPSAVPTALALSGLPVSRFAFDGFAPRKQGARRAWLEKLKTEERAVCFFESPHRIADTLADAAEVLGPERKAAVCRELTKTFEEVRRGTLPELAEWAAEGVRGEISVVIAGAEAREIDVDSLVEMALERVASGERVKAVAAELATQYGASKKEIYDAVIAHK</sequence>
<accession>A0A6B8VYX1</accession>
<evidence type="ECO:0000259" key="7">
    <source>
        <dbReference type="Pfam" id="PF00590"/>
    </source>
</evidence>
<keyword evidence="4 6" id="KW-0808">Transferase</keyword>
<dbReference type="InterPro" id="IPR014777">
    <property type="entry name" value="4pyrrole_Mease_sub1"/>
</dbReference>
<dbReference type="FunFam" id="3.30.950.10:FF:000002">
    <property type="entry name" value="Ribosomal RNA small subunit methyltransferase I"/>
    <property type="match status" value="1"/>
</dbReference>
<dbReference type="PIRSF" id="PIRSF005917">
    <property type="entry name" value="MTase_YraL"/>
    <property type="match status" value="1"/>
</dbReference>
<dbReference type="EMBL" id="CP046452">
    <property type="protein sequence ID" value="QGU02520.1"/>
    <property type="molecule type" value="Genomic_DNA"/>
</dbReference>
<dbReference type="NCBIfam" id="TIGR00096">
    <property type="entry name" value="16S rRNA (cytidine(1402)-2'-O)-methyltransferase"/>
    <property type="match status" value="1"/>
</dbReference>
<organism evidence="8 9">
    <name type="scientific">Corynebacterium kalinowskii</name>
    <dbReference type="NCBI Taxonomy" id="2675216"/>
    <lineage>
        <taxon>Bacteria</taxon>
        <taxon>Bacillati</taxon>
        <taxon>Actinomycetota</taxon>
        <taxon>Actinomycetes</taxon>
        <taxon>Mycobacteriales</taxon>
        <taxon>Corynebacteriaceae</taxon>
        <taxon>Corynebacterium</taxon>
    </lineage>
</organism>
<dbReference type="GO" id="GO:0070677">
    <property type="term" value="F:rRNA (cytosine-2'-O-)-methyltransferase activity"/>
    <property type="evidence" value="ECO:0007669"/>
    <property type="project" value="UniProtKB-UniRule"/>
</dbReference>
<gene>
    <name evidence="6 8" type="primary">rsmI</name>
    <name evidence="8" type="ORF">CKALI_08300</name>
</gene>
<protein>
    <recommendedName>
        <fullName evidence="6">Ribosomal RNA small subunit methyltransferase I</fullName>
        <ecNumber evidence="6">2.1.1.198</ecNumber>
    </recommendedName>
    <alternativeName>
        <fullName evidence="6">16S rRNA 2'-O-ribose C1402 methyltransferase</fullName>
    </alternativeName>
    <alternativeName>
        <fullName evidence="6">rRNA (cytidine-2'-O-)-methyltransferase RsmI</fullName>
    </alternativeName>
</protein>
<dbReference type="Gene3D" id="3.30.950.10">
    <property type="entry name" value="Methyltransferase, Cobalt-precorrin-4 Transmethylase, Domain 2"/>
    <property type="match status" value="1"/>
</dbReference>
<name>A0A6B8VYX1_9CORY</name>
<dbReference type="PANTHER" id="PTHR46111:SF1">
    <property type="entry name" value="RIBOSOMAL RNA SMALL SUBUNIT METHYLTRANSFERASE I"/>
    <property type="match status" value="1"/>
</dbReference>
<dbReference type="KEGG" id="ckw:CKALI_08300"/>
<dbReference type="InterPro" id="IPR035996">
    <property type="entry name" value="4pyrrol_Methylase_sf"/>
</dbReference>
<dbReference type="InterPro" id="IPR008189">
    <property type="entry name" value="rRNA_ssu_MeTfrase_I"/>
</dbReference>
<dbReference type="Proteomes" id="UP000427071">
    <property type="component" value="Chromosome"/>
</dbReference>
<reference evidence="9" key="1">
    <citation type="submission" date="2019-11" db="EMBL/GenBank/DDBJ databases">
        <title>Complete genome sequence of Corynebacterium kalinowskii 1959, a novel Corynebacterium species isolated from soil of a small paddock in Vilsendorf, Germany.</title>
        <authorList>
            <person name="Schaffert L."/>
            <person name="Ruwe M."/>
            <person name="Milse J."/>
            <person name="Hanuschka K."/>
            <person name="Ortseifen V."/>
            <person name="Droste J."/>
            <person name="Brandt D."/>
            <person name="Schlueter L."/>
            <person name="Kutter Y."/>
            <person name="Vinke S."/>
            <person name="Viehoefer P."/>
            <person name="Jacob L."/>
            <person name="Luebke N.-C."/>
            <person name="Schulte-Berndt E."/>
            <person name="Hain C."/>
            <person name="Linder M."/>
            <person name="Schmidt P."/>
            <person name="Wollenschlaeger L."/>
            <person name="Luttermann T."/>
            <person name="Thieme E."/>
            <person name="Hassa J."/>
            <person name="Haak M."/>
            <person name="Wittchen M."/>
            <person name="Mentz A."/>
            <person name="Persicke M."/>
            <person name="Busche T."/>
            <person name="Ruckert C."/>
        </authorList>
    </citation>
    <scope>NUCLEOTIDE SEQUENCE [LARGE SCALE GENOMIC DNA]</scope>
    <source>
        <strain evidence="9">1959</strain>
    </source>
</reference>
<comment type="subcellular location">
    <subcellularLocation>
        <location evidence="6">Cytoplasm</location>
    </subcellularLocation>
</comment>
<evidence type="ECO:0000313" key="9">
    <source>
        <dbReference type="Proteomes" id="UP000427071"/>
    </source>
</evidence>
<evidence type="ECO:0000256" key="1">
    <source>
        <dbReference type="ARBA" id="ARBA00022490"/>
    </source>
</evidence>
<dbReference type="Gene3D" id="3.40.1010.10">
    <property type="entry name" value="Cobalt-precorrin-4 Transmethylase, Domain 1"/>
    <property type="match status" value="1"/>
</dbReference>
<dbReference type="GO" id="GO:0005737">
    <property type="term" value="C:cytoplasm"/>
    <property type="evidence" value="ECO:0007669"/>
    <property type="project" value="UniProtKB-SubCell"/>
</dbReference>
<evidence type="ECO:0000256" key="5">
    <source>
        <dbReference type="ARBA" id="ARBA00022691"/>
    </source>
</evidence>
<evidence type="ECO:0000313" key="8">
    <source>
        <dbReference type="EMBL" id="QGU02520.1"/>
    </source>
</evidence>
<dbReference type="InterPro" id="IPR000878">
    <property type="entry name" value="4pyrrol_Mease"/>
</dbReference>
<evidence type="ECO:0000256" key="4">
    <source>
        <dbReference type="ARBA" id="ARBA00022679"/>
    </source>
</evidence>
<dbReference type="CDD" id="cd11648">
    <property type="entry name" value="RsmI"/>
    <property type="match status" value="1"/>
</dbReference>
<dbReference type="SUPFAM" id="SSF53790">
    <property type="entry name" value="Tetrapyrrole methylase"/>
    <property type="match status" value="1"/>
</dbReference>
<proteinExistence type="inferred from homology"/>
<keyword evidence="9" id="KW-1185">Reference proteome</keyword>
<comment type="function">
    <text evidence="6">Catalyzes the 2'-O-methylation of the ribose of cytidine 1402 (C1402) in 16S rRNA.</text>
</comment>
<evidence type="ECO:0000256" key="3">
    <source>
        <dbReference type="ARBA" id="ARBA00022603"/>
    </source>
</evidence>